<reference evidence="3" key="1">
    <citation type="submission" date="2017-02" db="UniProtKB">
        <authorList>
            <consortium name="WormBaseParasite"/>
        </authorList>
    </citation>
    <scope>IDENTIFICATION</scope>
</reference>
<sequence length="83" mass="9874">MRPAPDNFGLRFRSSSSWRSRSSSCCRNRRWRCSRSNRCCLRRFRFRTFRIVVGVGRRFATRSCIRSIRDCVCFANACRRANA</sequence>
<name>A0A0N4VSZ7_HAEPC</name>
<keyword evidence="2" id="KW-1185">Reference proteome</keyword>
<protein>
    <submittedName>
        <fullName evidence="3">Secreted protein</fullName>
    </submittedName>
</protein>
<evidence type="ECO:0000313" key="1">
    <source>
        <dbReference type="EMBL" id="VDO05330.1"/>
    </source>
</evidence>
<evidence type="ECO:0000313" key="3">
    <source>
        <dbReference type="WBParaSite" id="HPLM_0000041401-mRNA-1"/>
    </source>
</evidence>
<reference evidence="1 2" key="2">
    <citation type="submission" date="2018-11" db="EMBL/GenBank/DDBJ databases">
        <authorList>
            <consortium name="Pathogen Informatics"/>
        </authorList>
    </citation>
    <scope>NUCLEOTIDE SEQUENCE [LARGE SCALE GENOMIC DNA]</scope>
    <source>
        <strain evidence="1 2">MHpl1</strain>
    </source>
</reference>
<organism evidence="3">
    <name type="scientific">Haemonchus placei</name>
    <name type="common">Barber's pole worm</name>
    <dbReference type="NCBI Taxonomy" id="6290"/>
    <lineage>
        <taxon>Eukaryota</taxon>
        <taxon>Metazoa</taxon>
        <taxon>Ecdysozoa</taxon>
        <taxon>Nematoda</taxon>
        <taxon>Chromadorea</taxon>
        <taxon>Rhabditida</taxon>
        <taxon>Rhabditina</taxon>
        <taxon>Rhabditomorpha</taxon>
        <taxon>Strongyloidea</taxon>
        <taxon>Trichostrongylidae</taxon>
        <taxon>Haemonchus</taxon>
    </lineage>
</organism>
<dbReference type="EMBL" id="UZAF01000282">
    <property type="protein sequence ID" value="VDO05330.1"/>
    <property type="molecule type" value="Genomic_DNA"/>
</dbReference>
<gene>
    <name evidence="1" type="ORF">HPLM_LOCUS415</name>
</gene>
<dbReference type="Proteomes" id="UP000268014">
    <property type="component" value="Unassembled WGS sequence"/>
</dbReference>
<dbReference type="WBParaSite" id="HPLM_0000041401-mRNA-1">
    <property type="protein sequence ID" value="HPLM_0000041401-mRNA-1"/>
    <property type="gene ID" value="HPLM_0000041401"/>
</dbReference>
<proteinExistence type="predicted"/>
<evidence type="ECO:0000313" key="2">
    <source>
        <dbReference type="Proteomes" id="UP000268014"/>
    </source>
</evidence>
<accession>A0A0N4VSZ7</accession>
<dbReference type="AlphaFoldDB" id="A0A0N4VSZ7"/>